<sequence length="170" mass="17664">MRKLSMVAVIGLAMVAQGGIALAAGTPDTGPGCGLGKLAWQNYPHAKTKGAQILMATTNGSFGTQTFGISTGTMGCTDDGRWWAEQKATMFAELNTDALAQEMAQGRGEHLASMATLLGVPQQQHEAFFAMAQGRYATMVSSGDLSPASMVKTLNEGIAADPLLAQALLN</sequence>
<keyword evidence="1" id="KW-0732">Signal</keyword>
<dbReference type="InterPro" id="IPR021383">
    <property type="entry name" value="DUF3015"/>
</dbReference>
<keyword evidence="3" id="KW-1185">Reference proteome</keyword>
<dbReference type="RefSeq" id="WP_062482028.1">
    <property type="nucleotide sequence ID" value="NZ_LN885086.1"/>
</dbReference>
<dbReference type="Pfam" id="PF11220">
    <property type="entry name" value="DUF3015"/>
    <property type="match status" value="1"/>
</dbReference>
<dbReference type="KEGG" id="nio:NITINOP_0213"/>
<evidence type="ECO:0000256" key="1">
    <source>
        <dbReference type="SAM" id="SignalP"/>
    </source>
</evidence>
<gene>
    <name evidence="2" type="ORF">NITINOP_0213</name>
</gene>
<reference evidence="3" key="1">
    <citation type="submission" date="2015-09" db="EMBL/GenBank/DDBJ databases">
        <authorList>
            <person name="Daims H."/>
        </authorList>
    </citation>
    <scope>NUCLEOTIDE SEQUENCE [LARGE SCALE GENOMIC DNA]</scope>
</reference>
<proteinExistence type="predicted"/>
<dbReference type="AlphaFoldDB" id="A0A0S4KMP6"/>
<dbReference type="EMBL" id="LN885086">
    <property type="protein sequence ID" value="CUQ65189.1"/>
    <property type="molecule type" value="Genomic_DNA"/>
</dbReference>
<dbReference type="OrthoDB" id="9784732at2"/>
<evidence type="ECO:0000313" key="3">
    <source>
        <dbReference type="Proteomes" id="UP000066284"/>
    </source>
</evidence>
<name>A0A0S4KMP6_9BACT</name>
<dbReference type="Proteomes" id="UP000066284">
    <property type="component" value="Chromosome 1"/>
</dbReference>
<keyword evidence="2" id="KW-0808">Transferase</keyword>
<protein>
    <submittedName>
        <fullName evidence="2">Orotate phosphoribosyltransferase (Modular protein)</fullName>
        <ecNumber evidence="2">2.4.2.10</ecNumber>
    </submittedName>
</protein>
<dbReference type="EC" id="2.4.2.10" evidence="2"/>
<dbReference type="GO" id="GO:0004588">
    <property type="term" value="F:orotate phosphoribosyltransferase activity"/>
    <property type="evidence" value="ECO:0007669"/>
    <property type="project" value="UniProtKB-EC"/>
</dbReference>
<feature type="signal peptide" evidence="1">
    <location>
        <begin position="1"/>
        <end position="23"/>
    </location>
</feature>
<keyword evidence="2" id="KW-0328">Glycosyltransferase</keyword>
<dbReference type="STRING" id="1715989.NITINOP_0213"/>
<evidence type="ECO:0000313" key="2">
    <source>
        <dbReference type="EMBL" id="CUQ65189.1"/>
    </source>
</evidence>
<feature type="chain" id="PRO_5006623421" evidence="1">
    <location>
        <begin position="24"/>
        <end position="170"/>
    </location>
</feature>
<accession>A0A0S4KMP6</accession>
<organism evidence="2 3">
    <name type="scientific">Candidatus Nitrospira inopinata</name>
    <dbReference type="NCBI Taxonomy" id="1715989"/>
    <lineage>
        <taxon>Bacteria</taxon>
        <taxon>Pseudomonadati</taxon>
        <taxon>Nitrospirota</taxon>
        <taxon>Nitrospiria</taxon>
        <taxon>Nitrospirales</taxon>
        <taxon>Nitrospiraceae</taxon>
        <taxon>Nitrospira</taxon>
    </lineage>
</organism>